<dbReference type="RefSeq" id="WP_006722838.1">
    <property type="nucleotide sequence ID" value="NZ_GG692710.1"/>
</dbReference>
<feature type="transmembrane region" description="Helical" evidence="1">
    <location>
        <begin position="122"/>
        <end position="151"/>
    </location>
</feature>
<protein>
    <submittedName>
        <fullName evidence="2">Uncharacterized protein</fullName>
    </submittedName>
</protein>
<feature type="transmembrane region" description="Helical" evidence="1">
    <location>
        <begin position="209"/>
        <end position="230"/>
    </location>
</feature>
<dbReference type="EMBL" id="ABXH02000013">
    <property type="protein sequence ID" value="EEP44561.1"/>
    <property type="molecule type" value="Genomic_DNA"/>
</dbReference>
<feature type="transmembrane region" description="Helical" evidence="1">
    <location>
        <begin position="181"/>
        <end position="202"/>
    </location>
</feature>
<dbReference type="STRING" id="521003.COLINT_02606"/>
<reference evidence="2 3" key="1">
    <citation type="submission" date="2009-04" db="EMBL/GenBank/DDBJ databases">
        <authorList>
            <person name="Weinstock G."/>
            <person name="Sodergren E."/>
            <person name="Clifton S."/>
            <person name="Fulton L."/>
            <person name="Fulton B."/>
            <person name="Courtney L."/>
            <person name="Fronick C."/>
            <person name="Harrison M."/>
            <person name="Strong C."/>
            <person name="Farmer C."/>
            <person name="Delahaunty K."/>
            <person name="Markovic C."/>
            <person name="Hall O."/>
            <person name="Minx P."/>
            <person name="Tomlinson C."/>
            <person name="Mitreva M."/>
            <person name="Nelson J."/>
            <person name="Hou S."/>
            <person name="Wollam A."/>
            <person name="Pepin K.H."/>
            <person name="Johnson M."/>
            <person name="Bhonagiri V."/>
            <person name="Nash W.E."/>
            <person name="Warren W."/>
            <person name="Chinwalla A."/>
            <person name="Mardis E.R."/>
            <person name="Wilson R.K."/>
        </authorList>
    </citation>
    <scope>NUCLEOTIDE SEQUENCE [LARGE SCALE GENOMIC DNA]</scope>
    <source>
        <strain evidence="2 3">DSM 13280</strain>
    </source>
</reference>
<keyword evidence="1" id="KW-1133">Transmembrane helix</keyword>
<sequence length="284" mass="31009">MKNRIARFFRLLRADAIEGFASIVRLMFISCALFVLLIGLLFLKADASGADYSKATFADFVLSIAGGSMIYDPASNMPFVLPVEWMLSMLLMLFIPLRFPYRNLMGIGKTLMVEAGERWSWWLSKCVWTVSYVLTYWGLMLLVSAVISVIMSGSLGQMPSEELLLFSGIDSLDLAVDVTSILPAICPAVSMSCALCLIQLVLSLMVRPIMSFACGASLLFTSAYFFDPLLVGNYLMLSRSSAFIAHGTDPILGCGIALVITVIAAVVGGFGFSHMDIMDKEFSS</sequence>
<dbReference type="Proteomes" id="UP000003295">
    <property type="component" value="Unassembled WGS sequence"/>
</dbReference>
<keyword evidence="1" id="KW-0812">Transmembrane</keyword>
<dbReference type="AlphaFoldDB" id="C4F973"/>
<dbReference type="HOGENOM" id="CLU_085024_0_0_11"/>
<feature type="transmembrane region" description="Helical" evidence="1">
    <location>
        <begin position="250"/>
        <end position="272"/>
    </location>
</feature>
<gene>
    <name evidence="2" type="ORF">COLINT_02606</name>
</gene>
<organism evidence="2 3">
    <name type="scientific">Collinsella intestinalis DSM 13280</name>
    <dbReference type="NCBI Taxonomy" id="521003"/>
    <lineage>
        <taxon>Bacteria</taxon>
        <taxon>Bacillati</taxon>
        <taxon>Actinomycetota</taxon>
        <taxon>Coriobacteriia</taxon>
        <taxon>Coriobacteriales</taxon>
        <taxon>Coriobacteriaceae</taxon>
        <taxon>Collinsella</taxon>
    </lineage>
</organism>
<feature type="transmembrane region" description="Helical" evidence="1">
    <location>
        <begin position="83"/>
        <end position="101"/>
    </location>
</feature>
<evidence type="ECO:0000313" key="3">
    <source>
        <dbReference type="Proteomes" id="UP000003295"/>
    </source>
</evidence>
<proteinExistence type="predicted"/>
<dbReference type="eggNOG" id="ENOG50329A3">
    <property type="taxonomic scope" value="Bacteria"/>
</dbReference>
<evidence type="ECO:0000256" key="1">
    <source>
        <dbReference type="SAM" id="Phobius"/>
    </source>
</evidence>
<keyword evidence="1" id="KW-0472">Membrane</keyword>
<comment type="caution">
    <text evidence="2">The sequence shown here is derived from an EMBL/GenBank/DDBJ whole genome shotgun (WGS) entry which is preliminary data.</text>
</comment>
<accession>C4F973</accession>
<evidence type="ECO:0000313" key="2">
    <source>
        <dbReference type="EMBL" id="EEP44561.1"/>
    </source>
</evidence>
<feature type="transmembrane region" description="Helical" evidence="1">
    <location>
        <begin position="20"/>
        <end position="43"/>
    </location>
</feature>
<name>C4F973_9ACTN</name>